<dbReference type="InterPro" id="IPR003609">
    <property type="entry name" value="Pan_app"/>
</dbReference>
<evidence type="ECO:0000313" key="2">
    <source>
        <dbReference type="EMBL" id="KAK3764237.1"/>
    </source>
</evidence>
<protein>
    <recommendedName>
        <fullName evidence="1">Apple domain-containing protein</fullName>
    </recommendedName>
</protein>
<name>A0AAE1DBD8_9GAST</name>
<sequence length="189" mass="21659">MRESCVTSFVPRGYEHDLQTVSVDPAYFYWLRKQTEPPEDMWFSREPNLSGDCVRIVCAEHYWEMNKQQEDRDSECLLADRQCDTDHSVLCEKEASPDISSNNTYTHVSKLNSPESSWYRMTSSDARSRLECAAACRSQQASGSCGAFIYDSTLPTKPCIMYSTDSTYTEAITGERYAQLYITSPPWKC</sequence>
<keyword evidence="3" id="KW-1185">Reference proteome</keyword>
<gene>
    <name evidence="2" type="ORF">RRG08_032943</name>
</gene>
<dbReference type="PROSITE" id="PS50948">
    <property type="entry name" value="PAN"/>
    <property type="match status" value="1"/>
</dbReference>
<accession>A0AAE1DBD8</accession>
<comment type="caution">
    <text evidence="2">The sequence shown here is derived from an EMBL/GenBank/DDBJ whole genome shotgun (WGS) entry which is preliminary data.</text>
</comment>
<dbReference type="Proteomes" id="UP001283361">
    <property type="component" value="Unassembled WGS sequence"/>
</dbReference>
<organism evidence="2 3">
    <name type="scientific">Elysia crispata</name>
    <name type="common">lettuce slug</name>
    <dbReference type="NCBI Taxonomy" id="231223"/>
    <lineage>
        <taxon>Eukaryota</taxon>
        <taxon>Metazoa</taxon>
        <taxon>Spiralia</taxon>
        <taxon>Lophotrochozoa</taxon>
        <taxon>Mollusca</taxon>
        <taxon>Gastropoda</taxon>
        <taxon>Heterobranchia</taxon>
        <taxon>Euthyneura</taxon>
        <taxon>Panpulmonata</taxon>
        <taxon>Sacoglossa</taxon>
        <taxon>Placobranchoidea</taxon>
        <taxon>Plakobranchidae</taxon>
        <taxon>Elysia</taxon>
    </lineage>
</organism>
<evidence type="ECO:0000313" key="3">
    <source>
        <dbReference type="Proteomes" id="UP001283361"/>
    </source>
</evidence>
<proteinExistence type="predicted"/>
<dbReference type="EMBL" id="JAWDGP010004460">
    <property type="protein sequence ID" value="KAK3764237.1"/>
    <property type="molecule type" value="Genomic_DNA"/>
</dbReference>
<evidence type="ECO:0000259" key="1">
    <source>
        <dbReference type="PROSITE" id="PS50948"/>
    </source>
</evidence>
<dbReference type="AlphaFoldDB" id="A0AAE1DBD8"/>
<reference evidence="2" key="1">
    <citation type="journal article" date="2023" name="G3 (Bethesda)">
        <title>A reference genome for the long-term kleptoplast-retaining sea slug Elysia crispata morphotype clarki.</title>
        <authorList>
            <person name="Eastman K.E."/>
            <person name="Pendleton A.L."/>
            <person name="Shaikh M.A."/>
            <person name="Suttiyut T."/>
            <person name="Ogas R."/>
            <person name="Tomko P."/>
            <person name="Gavelis G."/>
            <person name="Widhalm J.R."/>
            <person name="Wisecaver J.H."/>
        </authorList>
    </citation>
    <scope>NUCLEOTIDE SEQUENCE</scope>
    <source>
        <strain evidence="2">ECLA1</strain>
    </source>
</reference>
<feature type="domain" description="Apple" evidence="1">
    <location>
        <begin position="91"/>
        <end position="185"/>
    </location>
</feature>